<evidence type="ECO:0000313" key="8">
    <source>
        <dbReference type="Proteomes" id="UP001652700"/>
    </source>
</evidence>
<dbReference type="SUPFAM" id="SSF57667">
    <property type="entry name" value="beta-beta-alpha zinc fingers"/>
    <property type="match status" value="4"/>
</dbReference>
<evidence type="ECO:0000256" key="1">
    <source>
        <dbReference type="ARBA" id="ARBA00022723"/>
    </source>
</evidence>
<dbReference type="PROSITE" id="PS00028">
    <property type="entry name" value="ZINC_FINGER_C2H2_1"/>
    <property type="match status" value="9"/>
</dbReference>
<dbReference type="EnsemblMetazoa" id="XM_028285327.2">
    <property type="protein sequence ID" value="XP_028141128.2"/>
    <property type="gene ID" value="LOC114335153"/>
</dbReference>
<name>A0ABM5IT44_DIAVI</name>
<dbReference type="PANTHER" id="PTHR24379">
    <property type="entry name" value="KRAB AND ZINC FINGER DOMAIN-CONTAINING"/>
    <property type="match status" value="1"/>
</dbReference>
<evidence type="ECO:0000256" key="5">
    <source>
        <dbReference type="PROSITE-ProRule" id="PRU00042"/>
    </source>
</evidence>
<feature type="domain" description="C2H2-type" evidence="6">
    <location>
        <begin position="264"/>
        <end position="286"/>
    </location>
</feature>
<feature type="domain" description="C2H2-type" evidence="6">
    <location>
        <begin position="424"/>
        <end position="456"/>
    </location>
</feature>
<evidence type="ECO:0000256" key="2">
    <source>
        <dbReference type="ARBA" id="ARBA00022737"/>
    </source>
</evidence>
<dbReference type="GeneID" id="114335153"/>
<organism evidence="7 8">
    <name type="scientific">Diabrotica virgifera virgifera</name>
    <name type="common">western corn rootworm</name>
    <dbReference type="NCBI Taxonomy" id="50390"/>
    <lineage>
        <taxon>Eukaryota</taxon>
        <taxon>Metazoa</taxon>
        <taxon>Ecdysozoa</taxon>
        <taxon>Arthropoda</taxon>
        <taxon>Hexapoda</taxon>
        <taxon>Insecta</taxon>
        <taxon>Pterygota</taxon>
        <taxon>Neoptera</taxon>
        <taxon>Endopterygota</taxon>
        <taxon>Coleoptera</taxon>
        <taxon>Polyphaga</taxon>
        <taxon>Cucujiformia</taxon>
        <taxon>Chrysomeloidea</taxon>
        <taxon>Chrysomelidae</taxon>
        <taxon>Galerucinae</taxon>
        <taxon>Diabroticina</taxon>
        <taxon>Diabroticites</taxon>
        <taxon>Diabrotica</taxon>
    </lineage>
</organism>
<keyword evidence="4" id="KW-0862">Zinc</keyword>
<evidence type="ECO:0000256" key="3">
    <source>
        <dbReference type="ARBA" id="ARBA00022771"/>
    </source>
</evidence>
<proteinExistence type="predicted"/>
<dbReference type="InterPro" id="IPR036236">
    <property type="entry name" value="Znf_C2H2_sf"/>
</dbReference>
<feature type="domain" description="C2H2-type" evidence="6">
    <location>
        <begin position="115"/>
        <end position="143"/>
    </location>
</feature>
<sequence>MDVKVKIEHEEVDLPDLIDPQSLSEEHSVPKHEIHTHTCSECLEDFNCEFLLKVHQMIHDKTQYCFICKHKIHNKFKEHVMDRHFNQCDVCFKTFNYKKNLVQHMEHHTGNLNYIKCEKCDKRFRQRGSLISHMRSYHEGVKPYACKECDGTFTTSSSLDRHVKNVHNPNNPKHSKNVLTNVYDCDVCSTQFTNKTELQLHEKEHFESNKCKLCGKQYGGLNYLKLHTFLQHFKTERCTHCGKLFHKKTIEKHLRSHDKKKVITYCELCDQPFASNSILTRHLATHVTAQCKLCGMYNIKSMKNHLEAHRRGKVQKCSICAKFVSDIDVHNTNIHKNTEFLFCTVCPEKFTTIVERTAHNEEAHFEIIKCPKCKKQMGNSKLVDHVRKYHPELVYECDYCDQVLYGIATYNAHLESHKKVFKPYTCNKCLKSYENEANLKKHTCTALYYCHLCNKYYTSRHSYNSHMIQQHKPNIITATSTENLNALEIGGKKIYQCKKCFLTMFKLNRPHHCHHLSAILVRRIHHKCNLCGFLGATMGGMRRHCFKYHENETDWVTIKAAKGSNKKPQMRRNFIYKCHCGNAFQYESSLIKHRSKCLLVKPLKCSICDCGCSTKRNLLRHKQRNHVPRVVEEPSEEKNLSNAKSHQLKRRAVPSATVVTYRQRKKALKCKLCDYACFSSKFMGHHRRTYHDSDNLYLEDLNYKPEVENYLYEDHTQDITLDVT</sequence>
<feature type="domain" description="C2H2-type" evidence="6">
    <location>
        <begin position="86"/>
        <end position="113"/>
    </location>
</feature>
<evidence type="ECO:0000256" key="4">
    <source>
        <dbReference type="ARBA" id="ARBA00022833"/>
    </source>
</evidence>
<evidence type="ECO:0000259" key="6">
    <source>
        <dbReference type="PROSITE" id="PS50157"/>
    </source>
</evidence>
<dbReference type="RefSeq" id="XP_028141128.2">
    <property type="nucleotide sequence ID" value="XM_028285327.2"/>
</dbReference>
<dbReference type="Gene3D" id="3.30.160.60">
    <property type="entry name" value="Classic Zinc Finger"/>
    <property type="match status" value="7"/>
</dbReference>
<dbReference type="PROSITE" id="PS50157">
    <property type="entry name" value="ZINC_FINGER_C2H2_2"/>
    <property type="match status" value="7"/>
</dbReference>
<dbReference type="Pfam" id="PF13894">
    <property type="entry name" value="zf-C2H2_4"/>
    <property type="match status" value="1"/>
</dbReference>
<dbReference type="PANTHER" id="PTHR24379:SF121">
    <property type="entry name" value="C2H2-TYPE DOMAIN-CONTAINING PROTEIN"/>
    <property type="match status" value="1"/>
</dbReference>
<dbReference type="InterPro" id="IPR013087">
    <property type="entry name" value="Znf_C2H2_type"/>
</dbReference>
<keyword evidence="2" id="KW-0677">Repeat</keyword>
<dbReference type="Pfam" id="PF00096">
    <property type="entry name" value="zf-C2H2"/>
    <property type="match status" value="2"/>
</dbReference>
<reference evidence="7" key="1">
    <citation type="submission" date="2025-05" db="UniProtKB">
        <authorList>
            <consortium name="EnsemblMetazoa"/>
        </authorList>
    </citation>
    <scope>IDENTIFICATION</scope>
</reference>
<keyword evidence="1" id="KW-0479">Metal-binding</keyword>
<protein>
    <recommendedName>
        <fullName evidence="6">C2H2-type domain-containing protein</fullName>
    </recommendedName>
</protein>
<evidence type="ECO:0000313" key="7">
    <source>
        <dbReference type="EnsemblMetazoa" id="XP_028141128.2"/>
    </source>
</evidence>
<keyword evidence="8" id="KW-1185">Reference proteome</keyword>
<feature type="domain" description="C2H2-type" evidence="6">
    <location>
        <begin position="183"/>
        <end position="210"/>
    </location>
</feature>
<feature type="domain" description="C2H2-type" evidence="6">
    <location>
        <begin position="37"/>
        <end position="64"/>
    </location>
</feature>
<dbReference type="SMART" id="SM00355">
    <property type="entry name" value="ZnF_C2H2"/>
    <property type="match status" value="18"/>
</dbReference>
<dbReference type="Proteomes" id="UP001652700">
    <property type="component" value="Unplaced"/>
</dbReference>
<accession>A0ABM5IT44</accession>
<keyword evidence="3 5" id="KW-0863">Zinc-finger</keyword>
<feature type="domain" description="C2H2-type" evidence="6">
    <location>
        <begin position="144"/>
        <end position="172"/>
    </location>
</feature>